<protein>
    <submittedName>
        <fullName evidence="1">Uncharacterized protein</fullName>
    </submittedName>
</protein>
<organism evidence="1 2">
    <name type="scientific">Homarus americanus</name>
    <name type="common">American lobster</name>
    <dbReference type="NCBI Taxonomy" id="6706"/>
    <lineage>
        <taxon>Eukaryota</taxon>
        <taxon>Metazoa</taxon>
        <taxon>Ecdysozoa</taxon>
        <taxon>Arthropoda</taxon>
        <taxon>Crustacea</taxon>
        <taxon>Multicrustacea</taxon>
        <taxon>Malacostraca</taxon>
        <taxon>Eumalacostraca</taxon>
        <taxon>Eucarida</taxon>
        <taxon>Decapoda</taxon>
        <taxon>Pleocyemata</taxon>
        <taxon>Astacidea</taxon>
        <taxon>Nephropoidea</taxon>
        <taxon>Nephropidae</taxon>
        <taxon>Homarus</taxon>
    </lineage>
</organism>
<proteinExistence type="predicted"/>
<comment type="caution">
    <text evidence="1">The sequence shown here is derived from an EMBL/GenBank/DDBJ whole genome shotgun (WGS) entry which is preliminary data.</text>
</comment>
<evidence type="ECO:0000313" key="1">
    <source>
        <dbReference type="EMBL" id="KAG7176567.1"/>
    </source>
</evidence>
<keyword evidence="2" id="KW-1185">Reference proteome</keyword>
<accession>A0A8J5TQT1</accession>
<dbReference type="EMBL" id="JAHLQT010003055">
    <property type="protein sequence ID" value="KAG7176567.1"/>
    <property type="molecule type" value="Genomic_DNA"/>
</dbReference>
<reference evidence="1" key="1">
    <citation type="journal article" date="2021" name="Sci. Adv.">
        <title>The American lobster genome reveals insights on longevity, neural, and immune adaptations.</title>
        <authorList>
            <person name="Polinski J.M."/>
            <person name="Zimin A.V."/>
            <person name="Clark K.F."/>
            <person name="Kohn A.B."/>
            <person name="Sadowski N."/>
            <person name="Timp W."/>
            <person name="Ptitsyn A."/>
            <person name="Khanna P."/>
            <person name="Romanova D.Y."/>
            <person name="Williams P."/>
            <person name="Greenwood S.J."/>
            <person name="Moroz L.L."/>
            <person name="Walt D.R."/>
            <person name="Bodnar A.G."/>
        </authorList>
    </citation>
    <scope>NUCLEOTIDE SEQUENCE</scope>
    <source>
        <strain evidence="1">GMGI-L3</strain>
    </source>
</reference>
<dbReference type="AlphaFoldDB" id="A0A8J5TQT1"/>
<evidence type="ECO:0000313" key="2">
    <source>
        <dbReference type="Proteomes" id="UP000747542"/>
    </source>
</evidence>
<dbReference type="Proteomes" id="UP000747542">
    <property type="component" value="Unassembled WGS sequence"/>
</dbReference>
<gene>
    <name evidence="1" type="ORF">Hamer_G015366</name>
</gene>
<sequence>MVLRFCWFSTSSKCQISKESETGIWHKIGNEFSLLRRAETNSRHEQIRSSAGVFCVQLLMFVRYVF</sequence>
<name>A0A8J5TQT1_HOMAM</name>